<comment type="caution">
    <text evidence="2">The sequence shown here is derived from an EMBL/GenBank/DDBJ whole genome shotgun (WGS) entry which is preliminary data.</text>
</comment>
<evidence type="ECO:0000313" key="2">
    <source>
        <dbReference type="EMBL" id="CAB1423229.1"/>
    </source>
</evidence>
<feature type="compositionally biased region" description="Basic and acidic residues" evidence="1">
    <location>
        <begin position="164"/>
        <end position="174"/>
    </location>
</feature>
<dbReference type="EMBL" id="CADEAL010000641">
    <property type="protein sequence ID" value="CAB1423229.1"/>
    <property type="molecule type" value="Genomic_DNA"/>
</dbReference>
<protein>
    <submittedName>
        <fullName evidence="2">Uncharacterized protein</fullName>
    </submittedName>
</protein>
<accession>A0A9N7YGC2</accession>
<name>A0A9N7YGC2_PLEPL</name>
<organism evidence="2 3">
    <name type="scientific">Pleuronectes platessa</name>
    <name type="common">European plaice</name>
    <dbReference type="NCBI Taxonomy" id="8262"/>
    <lineage>
        <taxon>Eukaryota</taxon>
        <taxon>Metazoa</taxon>
        <taxon>Chordata</taxon>
        <taxon>Craniata</taxon>
        <taxon>Vertebrata</taxon>
        <taxon>Euteleostomi</taxon>
        <taxon>Actinopterygii</taxon>
        <taxon>Neopterygii</taxon>
        <taxon>Teleostei</taxon>
        <taxon>Neoteleostei</taxon>
        <taxon>Acanthomorphata</taxon>
        <taxon>Carangaria</taxon>
        <taxon>Pleuronectiformes</taxon>
        <taxon>Pleuronectoidei</taxon>
        <taxon>Pleuronectidae</taxon>
        <taxon>Pleuronectes</taxon>
    </lineage>
</organism>
<evidence type="ECO:0000256" key="1">
    <source>
        <dbReference type="SAM" id="MobiDB-lite"/>
    </source>
</evidence>
<sequence>MRKVSKEEVELVALGECFSGLVPELHCPTHSGSDQPTGQEARAGFRERRGGGAGTERRRDYRGQRGEWTGDREEERGQRGGETTGDREESGPGTERRRSRDREEERLPGTERRVDRGQRGEWTGDREEERLPGTERRVDRGQRGGGAGTERRVDRGQGGGGAGTERKRDYRGQRGEWTGDIVVTGPGTDRVYSASLGDELLPGTCTLSGAQFQRSFGGTRPGCGASCTGQPLTQ</sequence>
<feature type="region of interest" description="Disordered" evidence="1">
    <location>
        <begin position="22"/>
        <end position="180"/>
    </location>
</feature>
<evidence type="ECO:0000313" key="3">
    <source>
        <dbReference type="Proteomes" id="UP001153269"/>
    </source>
</evidence>
<proteinExistence type="predicted"/>
<keyword evidence="3" id="KW-1185">Reference proteome</keyword>
<dbReference type="AlphaFoldDB" id="A0A9N7YGC2"/>
<dbReference type="Proteomes" id="UP001153269">
    <property type="component" value="Unassembled WGS sequence"/>
</dbReference>
<feature type="compositionally biased region" description="Basic and acidic residues" evidence="1">
    <location>
        <begin position="43"/>
        <end position="142"/>
    </location>
</feature>
<reference evidence="2" key="1">
    <citation type="submission" date="2020-03" db="EMBL/GenBank/DDBJ databases">
        <authorList>
            <person name="Weist P."/>
        </authorList>
    </citation>
    <scope>NUCLEOTIDE SEQUENCE</scope>
</reference>
<gene>
    <name evidence="2" type="ORF">PLEPLA_LOCUS11147</name>
</gene>